<accession>A0A1G2CBA5</accession>
<evidence type="ECO:0000313" key="1">
    <source>
        <dbReference type="EMBL" id="OGY98496.1"/>
    </source>
</evidence>
<dbReference type="Proteomes" id="UP000179059">
    <property type="component" value="Unassembled WGS sequence"/>
</dbReference>
<reference evidence="1 2" key="1">
    <citation type="journal article" date="2016" name="Nat. Commun.">
        <title>Thousands of microbial genomes shed light on interconnected biogeochemical processes in an aquifer system.</title>
        <authorList>
            <person name="Anantharaman K."/>
            <person name="Brown C.T."/>
            <person name="Hug L.A."/>
            <person name="Sharon I."/>
            <person name="Castelle C.J."/>
            <person name="Probst A.J."/>
            <person name="Thomas B.C."/>
            <person name="Singh A."/>
            <person name="Wilkins M.J."/>
            <person name="Karaoz U."/>
            <person name="Brodie E.L."/>
            <person name="Williams K.H."/>
            <person name="Hubbard S.S."/>
            <person name="Banfield J.F."/>
        </authorList>
    </citation>
    <scope>NUCLEOTIDE SEQUENCE [LARGE SCALE GENOMIC DNA]</scope>
</reference>
<sequence>MEITPEEIKKYQEMWWEEFGEEISERKAREVITRVDALYLLLYRPPKRRRLDFPQTEPPSS</sequence>
<dbReference type="EMBL" id="MHKX01000007">
    <property type="protein sequence ID" value="OGY98496.1"/>
    <property type="molecule type" value="Genomic_DNA"/>
</dbReference>
<proteinExistence type="predicted"/>
<gene>
    <name evidence="1" type="ORF">A2855_01780</name>
</gene>
<name>A0A1G2CBA5_9BACT</name>
<dbReference type="AlphaFoldDB" id="A0A1G2CBA5"/>
<organism evidence="1 2">
    <name type="scientific">Candidatus Liptonbacteria bacterium RIFCSPHIGHO2_01_FULL_57_28</name>
    <dbReference type="NCBI Taxonomy" id="1798647"/>
    <lineage>
        <taxon>Bacteria</taxon>
        <taxon>Candidatus Liptoniibacteriota</taxon>
    </lineage>
</organism>
<evidence type="ECO:0000313" key="2">
    <source>
        <dbReference type="Proteomes" id="UP000179059"/>
    </source>
</evidence>
<protein>
    <submittedName>
        <fullName evidence="1">Uncharacterized protein</fullName>
    </submittedName>
</protein>
<comment type="caution">
    <text evidence="1">The sequence shown here is derived from an EMBL/GenBank/DDBJ whole genome shotgun (WGS) entry which is preliminary data.</text>
</comment>